<dbReference type="Pfam" id="PF01494">
    <property type="entry name" value="FAD_binding_3"/>
    <property type="match status" value="1"/>
</dbReference>
<dbReference type="PANTHER" id="PTHR13789:SF309">
    <property type="entry name" value="PUTATIVE (AFU_ORTHOLOGUE AFUA_6G14510)-RELATED"/>
    <property type="match status" value="1"/>
</dbReference>
<feature type="domain" description="FAD-binding" evidence="3">
    <location>
        <begin position="6"/>
        <end position="339"/>
    </location>
</feature>
<dbReference type="InterPro" id="IPR036188">
    <property type="entry name" value="FAD/NAD-bd_sf"/>
</dbReference>
<evidence type="ECO:0000313" key="5">
    <source>
        <dbReference type="Proteomes" id="UP000693972"/>
    </source>
</evidence>
<reference evidence="4 5" key="1">
    <citation type="submission" date="2021-07" db="EMBL/GenBank/DDBJ databases">
        <title>Karlodiniumbacter phycospheric gen. nov., sp. nov., a phycosphere bacterium isolated from karlodinium veneficum.</title>
        <authorList>
            <person name="Peng Y."/>
            <person name="Jiang L."/>
            <person name="Lee J."/>
        </authorList>
    </citation>
    <scope>NUCLEOTIDE SEQUENCE</scope>
    <source>
        <strain evidence="4 5">N5</strain>
    </source>
</reference>
<keyword evidence="2" id="KW-0503">Monooxygenase</keyword>
<dbReference type="InterPro" id="IPR050493">
    <property type="entry name" value="FAD-dep_Monooxygenase_BioMet"/>
</dbReference>
<protein>
    <submittedName>
        <fullName evidence="4">FAD-dependent oxidoreductase</fullName>
    </submittedName>
</protein>
<dbReference type="PRINTS" id="PR00420">
    <property type="entry name" value="RNGMNOXGNASE"/>
</dbReference>
<evidence type="ECO:0000313" key="4">
    <source>
        <dbReference type="EMBL" id="QXL88657.1"/>
    </source>
</evidence>
<dbReference type="InterPro" id="IPR002938">
    <property type="entry name" value="FAD-bd"/>
</dbReference>
<dbReference type="Proteomes" id="UP000693972">
    <property type="component" value="Unassembled WGS sequence"/>
</dbReference>
<dbReference type="SUPFAM" id="SSF51905">
    <property type="entry name" value="FAD/NAD(P)-binding domain"/>
    <property type="match status" value="1"/>
</dbReference>
<dbReference type="PANTHER" id="PTHR13789">
    <property type="entry name" value="MONOOXYGENASE"/>
    <property type="match status" value="1"/>
</dbReference>
<keyword evidence="1" id="KW-0560">Oxidoreductase</keyword>
<name>A0A975YGN1_9RHOB</name>
<evidence type="ECO:0000259" key="3">
    <source>
        <dbReference type="Pfam" id="PF01494"/>
    </source>
</evidence>
<dbReference type="AlphaFoldDB" id="A0A975YGN1"/>
<keyword evidence="5" id="KW-1185">Reference proteome</keyword>
<evidence type="ECO:0000256" key="1">
    <source>
        <dbReference type="ARBA" id="ARBA00023002"/>
    </source>
</evidence>
<dbReference type="EMBL" id="CP078073">
    <property type="protein sequence ID" value="QXL88657.1"/>
    <property type="molecule type" value="Genomic_DNA"/>
</dbReference>
<organism evidence="4">
    <name type="scientific">Gymnodinialimonas phycosphaerae</name>
    <dbReference type="NCBI Taxonomy" id="2841589"/>
    <lineage>
        <taxon>Bacteria</taxon>
        <taxon>Pseudomonadati</taxon>
        <taxon>Pseudomonadota</taxon>
        <taxon>Alphaproteobacteria</taxon>
        <taxon>Rhodobacterales</taxon>
        <taxon>Paracoccaceae</taxon>
        <taxon>Gymnodinialimonas</taxon>
    </lineage>
</organism>
<dbReference type="EMBL" id="JAIMBW010000001">
    <property type="protein sequence ID" value="MBY4891885.1"/>
    <property type="molecule type" value="Genomic_DNA"/>
</dbReference>
<evidence type="ECO:0000256" key="2">
    <source>
        <dbReference type="ARBA" id="ARBA00023033"/>
    </source>
</evidence>
<dbReference type="GO" id="GO:0004497">
    <property type="term" value="F:monooxygenase activity"/>
    <property type="evidence" value="ECO:0007669"/>
    <property type="project" value="UniProtKB-KW"/>
</dbReference>
<sequence length="393" mass="41966">MMQNSLDILIIGAGIAGCCAAIALTQKGHRVRVVEKQDAWRFQSSGIFVYANGLESLKKLGILEDMLAAGFAVPEGRNAYYDHTGQPIVETIYPTADEGRIPAILGIKRAEMHRVMAARVTALGVPVQLGTTVAALDETADGITVTLSDGTTVQADLVVAADGLRSATRAMIGIDVAPRYTGVGVWRAVHRRPDALRDKIMMMGPAKRFGIMPISDDLLYTFGTVAEPKDSYYAPADWPRIMAGRFAEFAGPAAPFLAELSAQTEVLYTAVEEVVLPLPWHRGRVQLIGDAAHASTPFMGQGGAMAMQDAVVLAEALAAHETLEEALTSFGQARLPVCAFVQDVSRAVGEAGAQEATGDASARHAEMRATAQEKVDGFYGRLKALSEAAHFRQ</sequence>
<dbReference type="GO" id="GO:0071949">
    <property type="term" value="F:FAD binding"/>
    <property type="evidence" value="ECO:0007669"/>
    <property type="project" value="InterPro"/>
</dbReference>
<dbReference type="Gene3D" id="3.50.50.60">
    <property type="entry name" value="FAD/NAD(P)-binding domain"/>
    <property type="match status" value="1"/>
</dbReference>
<proteinExistence type="predicted"/>
<dbReference type="RefSeq" id="WP_257891722.1">
    <property type="nucleotide sequence ID" value="NZ_JAIMBW010000001.1"/>
</dbReference>
<gene>
    <name evidence="4" type="ORF">KUL25_03805</name>
</gene>
<accession>A0A975YGN1</accession>